<feature type="region of interest" description="Disordered" evidence="5">
    <location>
        <begin position="509"/>
        <end position="544"/>
    </location>
</feature>
<gene>
    <name evidence="7" type="ORF">CHUDEA7_340</name>
</gene>
<feature type="region of interest" description="Disordered" evidence="5">
    <location>
        <begin position="678"/>
        <end position="700"/>
    </location>
</feature>
<dbReference type="VEuPathDB" id="CryptoDB:CHUDEA7_340"/>
<name>A0A0S4THT9_CRYHO</name>
<dbReference type="VEuPathDB" id="CryptoDB:GY17_00003267"/>
<feature type="region of interest" description="Disordered" evidence="5">
    <location>
        <begin position="561"/>
        <end position="591"/>
    </location>
</feature>
<evidence type="ECO:0000313" key="7">
    <source>
        <dbReference type="EMBL" id="CUV07010.1"/>
    </source>
</evidence>
<feature type="compositionally biased region" description="Basic and acidic residues" evidence="5">
    <location>
        <begin position="571"/>
        <end position="591"/>
    </location>
</feature>
<feature type="domain" description="PDZ GRASP-type" evidence="6">
    <location>
        <begin position="160"/>
        <end position="251"/>
    </location>
</feature>
<feature type="compositionally biased region" description="Polar residues" evidence="5">
    <location>
        <begin position="509"/>
        <end position="518"/>
    </location>
</feature>
<dbReference type="AlphaFoldDB" id="A0A0S4THT9"/>
<dbReference type="InterPro" id="IPR007583">
    <property type="entry name" value="GRASP55_65"/>
</dbReference>
<dbReference type="OrthoDB" id="3318at2759"/>
<evidence type="ECO:0000256" key="3">
    <source>
        <dbReference type="ARBA" id="ARBA00023034"/>
    </source>
</evidence>
<dbReference type="EMBL" id="LN877953">
    <property type="protein sequence ID" value="CUV07010.1"/>
    <property type="molecule type" value="Genomic_DNA"/>
</dbReference>
<keyword evidence="3" id="KW-0333">Golgi apparatus</keyword>
<evidence type="ECO:0000256" key="5">
    <source>
        <dbReference type="SAM" id="MobiDB-lite"/>
    </source>
</evidence>
<dbReference type="InterPro" id="IPR024958">
    <property type="entry name" value="GRASP_PDZ"/>
</dbReference>
<dbReference type="Proteomes" id="UP000199752">
    <property type="component" value="Chromosome 7"/>
</dbReference>
<dbReference type="VEuPathDB" id="CryptoDB:ChTU502y2012_407g0170"/>
<organism evidence="7">
    <name type="scientific">Cryptosporidium hominis</name>
    <dbReference type="NCBI Taxonomy" id="237895"/>
    <lineage>
        <taxon>Eukaryota</taxon>
        <taxon>Sar</taxon>
        <taxon>Alveolata</taxon>
        <taxon>Apicomplexa</taxon>
        <taxon>Conoidasida</taxon>
        <taxon>Coccidia</taxon>
        <taxon>Eucoccidiorida</taxon>
        <taxon>Eimeriorina</taxon>
        <taxon>Cryptosporidiidae</taxon>
        <taxon>Cryptosporidium</taxon>
    </lineage>
</organism>
<dbReference type="PANTHER" id="PTHR12893:SF0">
    <property type="entry name" value="GRASP65"/>
    <property type="match status" value="1"/>
</dbReference>
<evidence type="ECO:0000256" key="1">
    <source>
        <dbReference type="ARBA" id="ARBA00004394"/>
    </source>
</evidence>
<feature type="compositionally biased region" description="Polar residues" evidence="5">
    <location>
        <begin position="436"/>
        <end position="451"/>
    </location>
</feature>
<dbReference type="InterPro" id="IPR036034">
    <property type="entry name" value="PDZ_sf"/>
</dbReference>
<dbReference type="GO" id="GO:0000139">
    <property type="term" value="C:Golgi membrane"/>
    <property type="evidence" value="ECO:0007669"/>
    <property type="project" value="UniProtKB-SubCell"/>
</dbReference>
<feature type="region of interest" description="Disordered" evidence="5">
    <location>
        <begin position="421"/>
        <end position="451"/>
    </location>
</feature>
<reference evidence="7" key="1">
    <citation type="submission" date="2015-08" db="EMBL/GenBank/DDBJ databases">
        <authorList>
            <person name="Babu N.S."/>
            <person name="Beckwith C.J."/>
            <person name="Beseler K.G."/>
            <person name="Brison A."/>
            <person name="Carone J.V."/>
            <person name="Caskin T.P."/>
            <person name="Diamond M."/>
            <person name="Durham M.E."/>
            <person name="Foxe J.M."/>
            <person name="Go M."/>
            <person name="Henderson B.A."/>
            <person name="Jones I.B."/>
            <person name="McGettigan J.A."/>
            <person name="Micheletti S.J."/>
            <person name="Nasrallah M.E."/>
            <person name="Ortiz D."/>
            <person name="Piller C.R."/>
            <person name="Privatt S.R."/>
            <person name="Schneider S.L."/>
            <person name="Sharp S."/>
            <person name="Smith T.C."/>
            <person name="Stanton J.D."/>
            <person name="Ullery H.E."/>
            <person name="Wilson R.J."/>
            <person name="Serrano M.G."/>
            <person name="Buck G."/>
            <person name="Lee V."/>
            <person name="Wang Y."/>
            <person name="Carvalho R."/>
            <person name="Voegtly L."/>
            <person name="Shi R."/>
            <person name="Duckworth R."/>
            <person name="Johnson A."/>
            <person name="Loviza R."/>
            <person name="Walstead R."/>
            <person name="Shah Z."/>
            <person name="Kiflezghi M."/>
            <person name="Wade K."/>
            <person name="Ball S.L."/>
            <person name="Bradley K.W."/>
            <person name="Asai D.J."/>
            <person name="Bowman C.A."/>
            <person name="Russell D.A."/>
            <person name="Pope W.H."/>
            <person name="Jacobs-Sera D."/>
            <person name="Hendrix R.W."/>
            <person name="Hatfull G.F."/>
        </authorList>
    </citation>
    <scope>NUCLEOTIDE SEQUENCE [LARGE SCALE GENOMIC DNA]</scope>
</reference>
<comment type="subcellular location">
    <subcellularLocation>
        <location evidence="1">Golgi apparatus membrane</location>
    </subcellularLocation>
</comment>
<dbReference type="GO" id="GO:0007030">
    <property type="term" value="P:Golgi organization"/>
    <property type="evidence" value="ECO:0007669"/>
    <property type="project" value="TreeGrafter"/>
</dbReference>
<evidence type="ECO:0000256" key="4">
    <source>
        <dbReference type="ARBA" id="ARBA00023136"/>
    </source>
</evidence>
<keyword evidence="4" id="KW-0472">Membrane</keyword>
<dbReference type="PROSITE" id="PS51865">
    <property type="entry name" value="PDZ_GRASP"/>
    <property type="match status" value="1"/>
</dbReference>
<feature type="compositionally biased region" description="Basic and acidic residues" evidence="5">
    <location>
        <begin position="691"/>
        <end position="700"/>
    </location>
</feature>
<dbReference type="SUPFAM" id="SSF50156">
    <property type="entry name" value="PDZ domain-like"/>
    <property type="match status" value="1"/>
</dbReference>
<protein>
    <recommendedName>
        <fullName evidence="6">PDZ GRASP-type domain-containing protein</fullName>
    </recommendedName>
</protein>
<proteinExistence type="predicted"/>
<dbReference type="Pfam" id="PF04495">
    <property type="entry name" value="GRASP55_65"/>
    <property type="match status" value="1"/>
</dbReference>
<sequence>MGGAQTKQLGGFRVCNYGENSLGRLLELERSFDYIVGIDGVPLTQVSDASHDFFLKRLKGIGRHQVKINIYNSLSTRIRTIILNPHKHNENNEGNTSNRRFSVESEKDGLGKNAFVDGIESNMVEFDAPLNSLRVYQFLSYDERISGLGIGVHWEEISTKGIRVVNIQDSSPAQAAGLISNEDYIVASSTLMRPFYSTDDFLVFVKRNDKVPLSLVVYNTETEVTREIFITPNSGWGGKGLLGCDIAAGPLYDIPLREKEVSFSKPHHGNITYIEVIIQNNNGKETIQFDLKEEHEVISKDFLHGDEDKDKDSCYNKGNDQQQLEPQIDEIPREDLLVKDYSFDLYRIKQSEESSFDEKQGIIEQALINSGCQNIPDFSINPAQRLREATIPENDHEFTENLSNSSVNNTSESFIIISDLKRSSNSDEEQNDENNTALSTSSPQSRNQTQIQITTEASTTAELPHKEAHEECQIQTISPSYTEFSHKQVENQTQNPDIEINSLHQNPLLSASQQSPPENVSGKKPCDSNCMPESPSEHCPAILPKSEDGFSMQLHALPHGQAGNAAVRSDQSSEEKASPLELHLKPQKHENGEDNTVITHEKLLEPLKAEDLKNEIEKASNSNTDRKIPLNLEFKEENNAFDENNENKAFKMSQNDQIEEPYNGVTQPGNLDTLEEKNQVHEKNQIQSPRKNMEKMSPEDERACEILKKLIEIEPKFNYDPPGTIEYTEQGEI</sequence>
<dbReference type="PANTHER" id="PTHR12893">
    <property type="entry name" value="GOLGI REASSEMBLY STACKING PROTEIN GRASP"/>
    <property type="match status" value="1"/>
</dbReference>
<dbReference type="Gene3D" id="2.30.42.10">
    <property type="match status" value="2"/>
</dbReference>
<accession>A0A0S4THT9</accession>
<dbReference type="VEuPathDB" id="CryptoDB:Chro.70047"/>
<evidence type="ECO:0000259" key="6">
    <source>
        <dbReference type="PROSITE" id="PS51865"/>
    </source>
</evidence>
<evidence type="ECO:0000256" key="2">
    <source>
        <dbReference type="ARBA" id="ARBA00022737"/>
    </source>
</evidence>
<keyword evidence="2" id="KW-0677">Repeat</keyword>